<dbReference type="Proteomes" id="UP001193748">
    <property type="component" value="Unassembled WGS sequence"/>
</dbReference>
<accession>A0AAX0AVE2</accession>
<protein>
    <submittedName>
        <fullName evidence="1">Uncharacterized protein</fullName>
    </submittedName>
</protein>
<reference evidence="1" key="2">
    <citation type="journal article" date="2022" name="Nat. Biotechnol.">
        <title>Carbon-negative production of acetone and isopropanol by gas fermentation at industrial pilot scale.</title>
        <authorList>
            <person name="Liew F.E."/>
            <person name="Nogle R."/>
            <person name="Abdalla T."/>
            <person name="Rasor B.J."/>
            <person name="Canter C."/>
            <person name="Jensen R.O."/>
            <person name="Wang L."/>
            <person name="Strutz J."/>
            <person name="Chirania P."/>
            <person name="De Tissera S."/>
            <person name="Mueller A.P."/>
            <person name="Ruan Z."/>
            <person name="Gao A."/>
            <person name="Tran L."/>
            <person name="Engle N.L."/>
            <person name="Bromley J.C."/>
            <person name="Daniell J."/>
            <person name="Conrado R."/>
            <person name="Tschaplinski T.J."/>
            <person name="Giannone R.J."/>
            <person name="Hettich R.L."/>
            <person name="Karim A.S."/>
            <person name="Simpson S.D."/>
            <person name="Brown S.D."/>
            <person name="Leang C."/>
            <person name="Jewett M.C."/>
            <person name="Kopke M."/>
        </authorList>
    </citation>
    <scope>NUCLEOTIDE SEQUENCE</scope>
    <source>
        <strain evidence="1">DJ080</strain>
    </source>
</reference>
<evidence type="ECO:0000313" key="1">
    <source>
        <dbReference type="EMBL" id="NRT86841.1"/>
    </source>
</evidence>
<dbReference type="AlphaFoldDB" id="A0AAX0AVE2"/>
<name>A0AAX0AVE2_CLOBE</name>
<reference evidence="1" key="1">
    <citation type="submission" date="2020-05" db="EMBL/GenBank/DDBJ databases">
        <authorList>
            <person name="Brown S."/>
            <person name="Huntemann M."/>
            <person name="Clum A."/>
            <person name="Spunde A."/>
            <person name="Palaniappan K."/>
            <person name="Ritter S."/>
            <person name="Mikhailova N."/>
            <person name="Chen I.-M."/>
            <person name="Stamatis D."/>
            <person name="Reddy T."/>
            <person name="O'Malley R."/>
            <person name="Daum C."/>
            <person name="Shapiro N."/>
            <person name="Ivanova N."/>
            <person name="Kyrpides N."/>
            <person name="Woyke T."/>
        </authorList>
    </citation>
    <scope>NUCLEOTIDE SEQUENCE</scope>
    <source>
        <strain evidence="1">DJ080</strain>
    </source>
</reference>
<comment type="caution">
    <text evidence="1">The sequence shown here is derived from an EMBL/GenBank/DDBJ whole genome shotgun (WGS) entry which is preliminary data.</text>
</comment>
<dbReference type="EMBL" id="JABSWW010000001">
    <property type="protein sequence ID" value="NRT86841.1"/>
    <property type="molecule type" value="Genomic_DNA"/>
</dbReference>
<gene>
    <name evidence="1" type="ORF">B0H41_000520</name>
</gene>
<dbReference type="RefSeq" id="WP_241396358.1">
    <property type="nucleotide sequence ID" value="NZ_JABSWK010000001.1"/>
</dbReference>
<organism evidence="1 2">
    <name type="scientific">Clostridium beijerinckii</name>
    <name type="common">Clostridium MP</name>
    <dbReference type="NCBI Taxonomy" id="1520"/>
    <lineage>
        <taxon>Bacteria</taxon>
        <taxon>Bacillati</taxon>
        <taxon>Bacillota</taxon>
        <taxon>Clostridia</taxon>
        <taxon>Eubacteriales</taxon>
        <taxon>Clostridiaceae</taxon>
        <taxon>Clostridium</taxon>
    </lineage>
</organism>
<proteinExistence type="predicted"/>
<evidence type="ECO:0000313" key="2">
    <source>
        <dbReference type="Proteomes" id="UP001193748"/>
    </source>
</evidence>
<sequence length="115" mass="13080">MSNQLKGIFIGNIYNKIPANETDEHGNRDIIINLCFGPIEATIYGITKDNKYYKDSTFPACLGDDELENEYRIISKSEILEAINSEIRVCELNGGNAIAEALKLEREKIERRLKQ</sequence>